<dbReference type="AlphaFoldDB" id="C1MS22"/>
<keyword evidence="5" id="KW-0256">Endoplasmic reticulum</keyword>
<keyword evidence="10" id="KW-1185">Reference proteome</keyword>
<dbReference type="GO" id="GO:0030008">
    <property type="term" value="C:TRAPP complex"/>
    <property type="evidence" value="ECO:0007669"/>
    <property type="project" value="InterPro"/>
</dbReference>
<sequence length="191" mass="21083">MASRRAGAKTYEQVGLAAWQATEKVNAELFTLTYGAIVRQVLADYEDCVPEANAKLDAMGRSIGGRLIEEFNAKNEQQRCVDFRDTCETIAGVALRMFLGVGGHCADWNADHTSCLVVMETNPLADFVELPERYRDLSYGQMLCGVIVGALEQVQTRATCEWEKDALRGGDGFAMRVTLVGQIDTPYPFDD</sequence>
<dbReference type="SUPFAM" id="SSF111126">
    <property type="entry name" value="Ligand-binding domain in the NO signalling and Golgi transport"/>
    <property type="match status" value="1"/>
</dbReference>
<evidence type="ECO:0000256" key="4">
    <source>
        <dbReference type="ARBA" id="ARBA00022448"/>
    </source>
</evidence>
<dbReference type="OrthoDB" id="10262857at2759"/>
<comment type="similarity">
    <text evidence="3 8">Belongs to the TRAPP small subunits family. BET3 subfamily.</text>
</comment>
<evidence type="ECO:0000256" key="3">
    <source>
        <dbReference type="ARBA" id="ARBA00006218"/>
    </source>
</evidence>
<dbReference type="GO" id="GO:0005783">
    <property type="term" value="C:endoplasmic reticulum"/>
    <property type="evidence" value="ECO:0007669"/>
    <property type="project" value="UniProtKB-SubCell"/>
</dbReference>
<dbReference type="CDD" id="cd14942">
    <property type="entry name" value="TRAPPC3_bet3"/>
    <property type="match status" value="1"/>
</dbReference>
<dbReference type="Pfam" id="PF04051">
    <property type="entry name" value="TRAPP"/>
    <property type="match status" value="1"/>
</dbReference>
<evidence type="ECO:0000256" key="6">
    <source>
        <dbReference type="ARBA" id="ARBA00022892"/>
    </source>
</evidence>
<dbReference type="GO" id="GO:0005794">
    <property type="term" value="C:Golgi apparatus"/>
    <property type="evidence" value="ECO:0007669"/>
    <property type="project" value="UniProtKB-SubCell"/>
</dbReference>
<dbReference type="eggNOG" id="KOG3330">
    <property type="taxonomic scope" value="Eukaryota"/>
</dbReference>
<keyword evidence="6 8" id="KW-0931">ER-Golgi transport</keyword>
<evidence type="ECO:0000256" key="8">
    <source>
        <dbReference type="PIRNR" id="PIRNR018293"/>
    </source>
</evidence>
<evidence type="ECO:0000256" key="2">
    <source>
        <dbReference type="ARBA" id="ARBA00004240"/>
    </source>
</evidence>
<protein>
    <recommendedName>
        <fullName evidence="8">Trafficking protein particle complex subunit</fullName>
    </recommendedName>
</protein>
<dbReference type="InterPro" id="IPR007194">
    <property type="entry name" value="TRAPP_component"/>
</dbReference>
<dbReference type="GO" id="GO:0048193">
    <property type="term" value="P:Golgi vesicle transport"/>
    <property type="evidence" value="ECO:0007669"/>
    <property type="project" value="InterPro"/>
</dbReference>
<dbReference type="STRING" id="564608.C1MS22"/>
<dbReference type="Proteomes" id="UP000001876">
    <property type="component" value="Unassembled WGS sequence"/>
</dbReference>
<dbReference type="InterPro" id="IPR016721">
    <property type="entry name" value="Bet3"/>
</dbReference>
<evidence type="ECO:0000313" key="9">
    <source>
        <dbReference type="EMBL" id="EEH57426.1"/>
    </source>
</evidence>
<proteinExistence type="inferred from homology"/>
<dbReference type="PANTHER" id="PTHR13048">
    <property type="entry name" value="TRAFFICKING PROTEIN PARTICLE COMPLEX SUBUNIT 3"/>
    <property type="match status" value="1"/>
</dbReference>
<comment type="subunit">
    <text evidence="8">Homodimer.</text>
</comment>
<keyword evidence="4 8" id="KW-0813">Transport</keyword>
<dbReference type="InterPro" id="IPR024096">
    <property type="entry name" value="NO_sig/Golgi_transp_ligand-bd"/>
</dbReference>
<gene>
    <name evidence="9" type="ORF">MICPUCDRAFT_58316</name>
</gene>
<accession>C1MS22</accession>
<evidence type="ECO:0000256" key="5">
    <source>
        <dbReference type="ARBA" id="ARBA00022824"/>
    </source>
</evidence>
<dbReference type="KEGG" id="mpp:MICPUCDRAFT_58316"/>
<dbReference type="Gene3D" id="3.30.1380.20">
    <property type="entry name" value="Trafficking protein particle complex subunit 3"/>
    <property type="match status" value="1"/>
</dbReference>
<dbReference type="OMA" id="MVQMQVQ"/>
<organism evidence="10">
    <name type="scientific">Micromonas pusilla (strain CCMP1545)</name>
    <name type="common">Picoplanktonic green alga</name>
    <dbReference type="NCBI Taxonomy" id="564608"/>
    <lineage>
        <taxon>Eukaryota</taxon>
        <taxon>Viridiplantae</taxon>
        <taxon>Chlorophyta</taxon>
        <taxon>Mamiellophyceae</taxon>
        <taxon>Mamiellales</taxon>
        <taxon>Mamiellaceae</taxon>
        <taxon>Micromonas</taxon>
    </lineage>
</organism>
<comment type="subcellular location">
    <subcellularLocation>
        <location evidence="2">Endoplasmic reticulum</location>
    </subcellularLocation>
    <subcellularLocation>
        <location evidence="1 8">Golgi apparatus</location>
        <location evidence="1 8">cis-Golgi network</location>
    </subcellularLocation>
</comment>
<dbReference type="PIRSF" id="PIRSF018293">
    <property type="entry name" value="TRAPP_I_complex_Bet3"/>
    <property type="match status" value="1"/>
</dbReference>
<dbReference type="GeneID" id="9684050"/>
<evidence type="ECO:0000313" key="10">
    <source>
        <dbReference type="Proteomes" id="UP000001876"/>
    </source>
</evidence>
<dbReference type="EMBL" id="GG663739">
    <property type="protein sequence ID" value="EEH57426.1"/>
    <property type="molecule type" value="Genomic_DNA"/>
</dbReference>
<dbReference type="RefSeq" id="XP_003058971.1">
    <property type="nucleotide sequence ID" value="XM_003058925.1"/>
</dbReference>
<keyword evidence="7 8" id="KW-0333">Golgi apparatus</keyword>
<name>C1MS22_MICPC</name>
<reference evidence="9 10" key="1">
    <citation type="journal article" date="2009" name="Science">
        <title>Green evolution and dynamic adaptations revealed by genomes of the marine picoeukaryotes Micromonas.</title>
        <authorList>
            <person name="Worden A.Z."/>
            <person name="Lee J.H."/>
            <person name="Mock T."/>
            <person name="Rouze P."/>
            <person name="Simmons M.P."/>
            <person name="Aerts A.L."/>
            <person name="Allen A.E."/>
            <person name="Cuvelier M.L."/>
            <person name="Derelle E."/>
            <person name="Everett M.V."/>
            <person name="Foulon E."/>
            <person name="Grimwood J."/>
            <person name="Gundlach H."/>
            <person name="Henrissat B."/>
            <person name="Napoli C."/>
            <person name="McDonald S.M."/>
            <person name="Parker M.S."/>
            <person name="Rombauts S."/>
            <person name="Salamov A."/>
            <person name="Von Dassow P."/>
            <person name="Badger J.H."/>
            <person name="Coutinho P.M."/>
            <person name="Demir E."/>
            <person name="Dubchak I."/>
            <person name="Gentemann C."/>
            <person name="Eikrem W."/>
            <person name="Gready J.E."/>
            <person name="John U."/>
            <person name="Lanier W."/>
            <person name="Lindquist E.A."/>
            <person name="Lucas S."/>
            <person name="Mayer K.F."/>
            <person name="Moreau H."/>
            <person name="Not F."/>
            <person name="Otillar R."/>
            <person name="Panaud O."/>
            <person name="Pangilinan J."/>
            <person name="Paulsen I."/>
            <person name="Piegu B."/>
            <person name="Poliakov A."/>
            <person name="Robbens S."/>
            <person name="Schmutz J."/>
            <person name="Toulza E."/>
            <person name="Wyss T."/>
            <person name="Zelensky A."/>
            <person name="Zhou K."/>
            <person name="Armbrust E.V."/>
            <person name="Bhattacharya D."/>
            <person name="Goodenough U.W."/>
            <person name="Van de Peer Y."/>
            <person name="Grigoriev I.V."/>
        </authorList>
    </citation>
    <scope>NUCLEOTIDE SEQUENCE [LARGE SCALE GENOMIC DNA]</scope>
    <source>
        <strain evidence="9 10">CCMP1545</strain>
    </source>
</reference>
<comment type="function">
    <text evidence="8">May play a role in vesicular transport from endoplasmic reticulum to Golgi.</text>
</comment>
<evidence type="ECO:0000256" key="7">
    <source>
        <dbReference type="ARBA" id="ARBA00023034"/>
    </source>
</evidence>
<evidence type="ECO:0000256" key="1">
    <source>
        <dbReference type="ARBA" id="ARBA00004222"/>
    </source>
</evidence>